<evidence type="ECO:0000313" key="8">
    <source>
        <dbReference type="EMBL" id="OIP37785.1"/>
    </source>
</evidence>
<dbReference type="AlphaFoldDB" id="A0A1J5DNK0"/>
<evidence type="ECO:0000256" key="4">
    <source>
        <dbReference type="ARBA" id="ARBA00035201"/>
    </source>
</evidence>
<dbReference type="GO" id="GO:0006412">
    <property type="term" value="P:translation"/>
    <property type="evidence" value="ECO:0007669"/>
    <property type="project" value="UniProtKB-UniRule"/>
</dbReference>
<dbReference type="Proteomes" id="UP000183085">
    <property type="component" value="Unassembled WGS sequence"/>
</dbReference>
<dbReference type="PROSITE" id="PS00783">
    <property type="entry name" value="RIBOSOMAL_L13"/>
    <property type="match status" value="1"/>
</dbReference>
<dbReference type="PANTHER" id="PTHR11545">
    <property type="entry name" value="RIBOSOMAL PROTEIN L13"/>
    <property type="match status" value="1"/>
</dbReference>
<evidence type="ECO:0000256" key="7">
    <source>
        <dbReference type="RuleBase" id="RU003878"/>
    </source>
</evidence>
<dbReference type="GO" id="GO:0022625">
    <property type="term" value="C:cytosolic large ribosomal subunit"/>
    <property type="evidence" value="ECO:0007669"/>
    <property type="project" value="TreeGrafter"/>
</dbReference>
<dbReference type="NCBIfam" id="TIGR01066">
    <property type="entry name" value="rplM_bact"/>
    <property type="match status" value="1"/>
</dbReference>
<name>A0A1J5DNK0_9BACT</name>
<evidence type="ECO:0000256" key="6">
    <source>
        <dbReference type="RuleBase" id="RU003877"/>
    </source>
</evidence>
<dbReference type="CDD" id="cd00392">
    <property type="entry name" value="Ribosomal_L13"/>
    <property type="match status" value="1"/>
</dbReference>
<evidence type="ECO:0000256" key="5">
    <source>
        <dbReference type="HAMAP-Rule" id="MF_01366"/>
    </source>
</evidence>
<comment type="subunit">
    <text evidence="5">Part of the 50S ribosomal subunit.</text>
</comment>
<comment type="caution">
    <text evidence="8">The sequence shown here is derived from an EMBL/GenBank/DDBJ whole genome shotgun (WGS) entry which is preliminary data.</text>
</comment>
<organism evidence="8 9">
    <name type="scientific">Candidatus Desantisbacteria bacterium CG2_30_40_21</name>
    <dbReference type="NCBI Taxonomy" id="1817895"/>
    <lineage>
        <taxon>Bacteria</taxon>
        <taxon>Candidatus Desantisiibacteriota</taxon>
    </lineage>
</organism>
<dbReference type="SUPFAM" id="SSF52161">
    <property type="entry name" value="Ribosomal protein L13"/>
    <property type="match status" value="1"/>
</dbReference>
<dbReference type="HAMAP" id="MF_01366">
    <property type="entry name" value="Ribosomal_uL13"/>
    <property type="match status" value="1"/>
</dbReference>
<dbReference type="GO" id="GO:0003735">
    <property type="term" value="F:structural constituent of ribosome"/>
    <property type="evidence" value="ECO:0007669"/>
    <property type="project" value="InterPro"/>
</dbReference>
<dbReference type="Gene3D" id="3.90.1180.10">
    <property type="entry name" value="Ribosomal protein L13"/>
    <property type="match status" value="1"/>
</dbReference>
<evidence type="ECO:0000313" key="9">
    <source>
        <dbReference type="Proteomes" id="UP000183085"/>
    </source>
</evidence>
<dbReference type="GO" id="GO:0017148">
    <property type="term" value="P:negative regulation of translation"/>
    <property type="evidence" value="ECO:0007669"/>
    <property type="project" value="TreeGrafter"/>
</dbReference>
<comment type="function">
    <text evidence="5 7">This protein is one of the early assembly proteins of the 50S ribosomal subunit, although it is not seen to bind rRNA by itself. It is important during the early stages of 50S assembly.</text>
</comment>
<dbReference type="FunFam" id="3.90.1180.10:FF:000001">
    <property type="entry name" value="50S ribosomal protein L13"/>
    <property type="match status" value="1"/>
</dbReference>
<accession>A0A1J5DNK0</accession>
<dbReference type="EMBL" id="MNYI01000197">
    <property type="protein sequence ID" value="OIP37785.1"/>
    <property type="molecule type" value="Genomic_DNA"/>
</dbReference>
<evidence type="ECO:0000256" key="1">
    <source>
        <dbReference type="ARBA" id="ARBA00006227"/>
    </source>
</evidence>
<dbReference type="STRING" id="1817895.AUJ95_07610"/>
<dbReference type="GO" id="GO:0003729">
    <property type="term" value="F:mRNA binding"/>
    <property type="evidence" value="ECO:0007669"/>
    <property type="project" value="UniProtKB-ARBA"/>
</dbReference>
<dbReference type="InterPro" id="IPR023563">
    <property type="entry name" value="Ribosomal_uL13_CS"/>
</dbReference>
<dbReference type="InterPro" id="IPR036899">
    <property type="entry name" value="Ribosomal_uL13_sf"/>
</dbReference>
<comment type="similarity">
    <text evidence="1 5 6">Belongs to the universal ribosomal protein uL13 family.</text>
</comment>
<proteinExistence type="inferred from homology"/>
<evidence type="ECO:0000256" key="3">
    <source>
        <dbReference type="ARBA" id="ARBA00023274"/>
    </source>
</evidence>
<dbReference type="PIRSF" id="PIRSF002181">
    <property type="entry name" value="Ribosomal_L13"/>
    <property type="match status" value="1"/>
</dbReference>
<sequence>MKTYMAKKSEVQEKWYLVDATNLALGRMASCVAKILRGKNNPQFTPHVDTGNSVVIVNAERVLLTGKKKEQKFYYRHTGFLGGLKAIRYDKLLSTNPEKAIMLAVRRMIPDTVLGREMLKKLRVYAGSMHPHEAQKPEPLRLKV</sequence>
<dbReference type="Pfam" id="PF00572">
    <property type="entry name" value="Ribosomal_L13"/>
    <property type="match status" value="1"/>
</dbReference>
<reference evidence="8 9" key="1">
    <citation type="journal article" date="2016" name="Environ. Microbiol.">
        <title>Genomic resolution of a cold subsurface aquifer community provides metabolic insights for novel microbes adapted to high CO concentrations.</title>
        <authorList>
            <person name="Probst A.J."/>
            <person name="Castelle C.J."/>
            <person name="Singh A."/>
            <person name="Brown C.T."/>
            <person name="Anantharaman K."/>
            <person name="Sharon I."/>
            <person name="Hug L.A."/>
            <person name="Burstein D."/>
            <person name="Emerson J.B."/>
            <person name="Thomas B.C."/>
            <person name="Banfield J.F."/>
        </authorList>
    </citation>
    <scope>NUCLEOTIDE SEQUENCE [LARGE SCALE GENOMIC DNA]</scope>
    <source>
        <strain evidence="8">CG2_30_40_21</strain>
    </source>
</reference>
<dbReference type="InterPro" id="IPR005823">
    <property type="entry name" value="Ribosomal_uL13_bac-type"/>
</dbReference>
<gene>
    <name evidence="5 7" type="primary">rplM</name>
    <name evidence="8" type="ORF">AUJ95_07610</name>
</gene>
<dbReference type="PANTHER" id="PTHR11545:SF2">
    <property type="entry name" value="LARGE RIBOSOMAL SUBUNIT PROTEIN UL13M"/>
    <property type="match status" value="1"/>
</dbReference>
<keyword evidence="2 5" id="KW-0689">Ribosomal protein</keyword>
<protein>
    <recommendedName>
        <fullName evidence="4 5">Large ribosomal subunit protein uL13</fullName>
    </recommendedName>
</protein>
<evidence type="ECO:0000256" key="2">
    <source>
        <dbReference type="ARBA" id="ARBA00022980"/>
    </source>
</evidence>
<keyword evidence="3 5" id="KW-0687">Ribonucleoprotein</keyword>
<dbReference type="InterPro" id="IPR005822">
    <property type="entry name" value="Ribosomal_uL13"/>
</dbReference>